<keyword evidence="5 9" id="KW-0798">TonB box</keyword>
<dbReference type="InterPro" id="IPR023996">
    <property type="entry name" value="TonB-dep_OMP_SusC/RagA"/>
</dbReference>
<comment type="subcellular location">
    <subcellularLocation>
        <location evidence="1 8">Cell outer membrane</location>
        <topology evidence="1 8">Multi-pass membrane protein</topology>
    </subcellularLocation>
</comment>
<dbReference type="Gene3D" id="2.170.130.10">
    <property type="entry name" value="TonB-dependent receptor, plug domain"/>
    <property type="match status" value="1"/>
</dbReference>
<dbReference type="InterPro" id="IPR039426">
    <property type="entry name" value="TonB-dep_rcpt-like"/>
</dbReference>
<dbReference type="STRING" id="279824.SAMN03080617_00426"/>
<keyword evidence="13" id="KW-1185">Reference proteome</keyword>
<evidence type="ECO:0000256" key="4">
    <source>
        <dbReference type="ARBA" id="ARBA00022692"/>
    </source>
</evidence>
<dbReference type="Pfam" id="PF00593">
    <property type="entry name" value="TonB_dep_Rec_b-barrel"/>
    <property type="match status" value="1"/>
</dbReference>
<evidence type="ECO:0000256" key="7">
    <source>
        <dbReference type="ARBA" id="ARBA00023237"/>
    </source>
</evidence>
<dbReference type="InterPro" id="IPR036942">
    <property type="entry name" value="Beta-barrel_TonB_sf"/>
</dbReference>
<keyword evidence="2 8" id="KW-0813">Transport</keyword>
<name>A0A1G5VBN5_9BACT</name>
<keyword evidence="3 8" id="KW-1134">Transmembrane beta strand</keyword>
<dbReference type="EMBL" id="FMXE01000003">
    <property type="protein sequence ID" value="SDA43331.1"/>
    <property type="molecule type" value="Genomic_DNA"/>
</dbReference>
<evidence type="ECO:0000259" key="11">
    <source>
        <dbReference type="Pfam" id="PF07715"/>
    </source>
</evidence>
<dbReference type="AlphaFoldDB" id="A0A1G5VBN5"/>
<accession>A0A1G5VBN5</accession>
<dbReference type="InterPro" id="IPR012910">
    <property type="entry name" value="Plug_dom"/>
</dbReference>
<dbReference type="InterPro" id="IPR008969">
    <property type="entry name" value="CarboxyPept-like_regulatory"/>
</dbReference>
<evidence type="ECO:0000256" key="3">
    <source>
        <dbReference type="ARBA" id="ARBA00022452"/>
    </source>
</evidence>
<evidence type="ECO:0000256" key="6">
    <source>
        <dbReference type="ARBA" id="ARBA00023136"/>
    </source>
</evidence>
<dbReference type="InterPro" id="IPR023997">
    <property type="entry name" value="TonB-dep_OMP_SusC/RagA_CS"/>
</dbReference>
<dbReference type="PROSITE" id="PS52016">
    <property type="entry name" value="TONB_DEPENDENT_REC_3"/>
    <property type="match status" value="1"/>
</dbReference>
<keyword evidence="4 8" id="KW-0812">Transmembrane</keyword>
<evidence type="ECO:0000313" key="12">
    <source>
        <dbReference type="EMBL" id="SDA43331.1"/>
    </source>
</evidence>
<evidence type="ECO:0000256" key="5">
    <source>
        <dbReference type="ARBA" id="ARBA00023077"/>
    </source>
</evidence>
<dbReference type="GO" id="GO:0009279">
    <property type="term" value="C:cell outer membrane"/>
    <property type="evidence" value="ECO:0007669"/>
    <property type="project" value="UniProtKB-SubCell"/>
</dbReference>
<dbReference type="FunFam" id="2.60.40.1120:FF:000003">
    <property type="entry name" value="Outer membrane protein Omp121"/>
    <property type="match status" value="1"/>
</dbReference>
<dbReference type="InterPro" id="IPR037066">
    <property type="entry name" value="Plug_dom_sf"/>
</dbReference>
<evidence type="ECO:0000256" key="1">
    <source>
        <dbReference type="ARBA" id="ARBA00004571"/>
    </source>
</evidence>
<organism evidence="12 13">
    <name type="scientific">Algoriphagus alkaliphilus</name>
    <dbReference type="NCBI Taxonomy" id="279824"/>
    <lineage>
        <taxon>Bacteria</taxon>
        <taxon>Pseudomonadati</taxon>
        <taxon>Bacteroidota</taxon>
        <taxon>Cytophagia</taxon>
        <taxon>Cytophagales</taxon>
        <taxon>Cyclobacteriaceae</taxon>
        <taxon>Algoriphagus</taxon>
    </lineage>
</organism>
<sequence length="1134" mass="125387">MKNRLLLFVIYMTKLFTLVFLVQCLTMTFVFSHDGKAQIKTIDEVKIKLNSKESTVLQVFTQIEKLTNFNFVYTNKEIEGLDKISVSSDNLTLYDVLVDISGQTKLEFKQINQNITVKKSTSNTKPETITMVVEDKIVTGKVVDENGEPLPGATVLVTGTSTGTVTDLDGNFSISVPDGGSLTFSYIGYTSTRVVVGGQNVINVTLTPDAKSLEEVVVIGYGTVRKSDLTGSVGSVKGDKLIDRSQTNAVKSLQGRIAGVEVLNTQNAPGSGARIRIRGINSISSGVQPLFVIDGIIGGDLNMINPADIESMEVLKDASSAAIYGARGANGVIMVTTKRGKKNQSQVIYDNFFSVSTLANSVPSLNSTEFMEIYNRAFDNAAKYDPSGFAQGRYRRADPKNYPNLFDSNGKPIYNTNWEDEIYNAALGQNHNLAFRGGSTNTAYNVSLGYTNEDGIMMGSGFERFNGKITIDSDVKKWLTVGGSILGTKSKRNIVDDGNGSLNVPRMVAEALPIIPVKYPDGRWGANSDWPGTEGAENPVNIAQNRGTEANVTQFYSDVYLNFKISPELEFKTTFSAILESNKNNFYSSRNLRLLSADQRGIATVGMSDRVYWQSENFLTWNKQIGEDHRINSMFGFSWQKDSFENLSVRSEGFIDDFFSWTNIRAGNIIPIAGINGNVGASQLNSYFARANYSFKNKYLVTATGRYDGSSRFGINNQYAFFPSVGVAWRVSEEGFFNKGGVMNDLKVRASAGRTGNQEIGNFNSLQFLGTFNVLKAAGNEIAISQTSFGNSDLKWESTDQYDMGLEMSFFNSRLNIETDVYYKVTNDLILNAPLPWSTGFGSVSRNIGSVENKGIEFTINSVNVEKGDFSWSTDLNFASNRNEILKLGANNADIFPGPNFLGPTNILRVGEQIGSIWGRVRLGTWGTNEADEAARYGLRPGDVKWEDLNNDGRIDGRDSKIIGRMYPKWTANITNTFTYKNFDFSFELRIVEGNNVINATKHSVEDRQTLANSYATVLNAWRPDNQNTMIAEVRAWGTPYLTNGDTHWMEDGSFVRLQNLMLGYNLPSTLLDKWKLTKARVFFSGQNLFVLTDYTGYDPEVNTFEGSGQLPVGLDFFPFARPKTFSAGLNLSF</sequence>
<reference evidence="13" key="1">
    <citation type="submission" date="2016-10" db="EMBL/GenBank/DDBJ databases">
        <authorList>
            <person name="Varghese N."/>
            <person name="Submissions S."/>
        </authorList>
    </citation>
    <scope>NUCLEOTIDE SEQUENCE [LARGE SCALE GENOMIC DNA]</scope>
    <source>
        <strain evidence="13">DSM 22703</strain>
    </source>
</reference>
<dbReference type="Gene3D" id="2.60.40.1120">
    <property type="entry name" value="Carboxypeptidase-like, regulatory domain"/>
    <property type="match status" value="1"/>
</dbReference>
<evidence type="ECO:0000313" key="13">
    <source>
        <dbReference type="Proteomes" id="UP000198756"/>
    </source>
</evidence>
<dbReference type="Pfam" id="PF13715">
    <property type="entry name" value="CarbopepD_reg_2"/>
    <property type="match status" value="1"/>
</dbReference>
<evidence type="ECO:0000256" key="9">
    <source>
        <dbReference type="RuleBase" id="RU003357"/>
    </source>
</evidence>
<dbReference type="SUPFAM" id="SSF49464">
    <property type="entry name" value="Carboxypeptidase regulatory domain-like"/>
    <property type="match status" value="1"/>
</dbReference>
<keyword evidence="7 8" id="KW-0998">Cell outer membrane</keyword>
<evidence type="ECO:0000256" key="2">
    <source>
        <dbReference type="ARBA" id="ARBA00022448"/>
    </source>
</evidence>
<dbReference type="Proteomes" id="UP000198756">
    <property type="component" value="Unassembled WGS sequence"/>
</dbReference>
<feature type="domain" description="TonB-dependent receptor plug" evidence="11">
    <location>
        <begin position="226"/>
        <end position="332"/>
    </location>
</feature>
<dbReference type="NCBIfam" id="TIGR04056">
    <property type="entry name" value="OMP_RagA_SusC"/>
    <property type="match status" value="1"/>
</dbReference>
<feature type="domain" description="TonB-dependent receptor-like beta-barrel" evidence="10">
    <location>
        <begin position="525"/>
        <end position="957"/>
    </location>
</feature>
<gene>
    <name evidence="12" type="ORF">SAMN03080617_00426</name>
</gene>
<dbReference type="NCBIfam" id="TIGR04057">
    <property type="entry name" value="SusC_RagA_signa"/>
    <property type="match status" value="1"/>
</dbReference>
<protein>
    <submittedName>
        <fullName evidence="12">TonB-linked outer membrane protein, SusC/RagA family</fullName>
    </submittedName>
</protein>
<comment type="similarity">
    <text evidence="8 9">Belongs to the TonB-dependent receptor family.</text>
</comment>
<dbReference type="SUPFAM" id="SSF56935">
    <property type="entry name" value="Porins"/>
    <property type="match status" value="1"/>
</dbReference>
<dbReference type="Gene3D" id="2.40.170.20">
    <property type="entry name" value="TonB-dependent receptor, beta-barrel domain"/>
    <property type="match status" value="1"/>
</dbReference>
<proteinExistence type="inferred from homology"/>
<dbReference type="RefSeq" id="WP_245693132.1">
    <property type="nucleotide sequence ID" value="NZ_FMXE01000003.1"/>
</dbReference>
<dbReference type="InterPro" id="IPR000531">
    <property type="entry name" value="Beta-barrel_TonB"/>
</dbReference>
<evidence type="ECO:0000256" key="8">
    <source>
        <dbReference type="PROSITE-ProRule" id="PRU01360"/>
    </source>
</evidence>
<dbReference type="Pfam" id="PF07715">
    <property type="entry name" value="Plug"/>
    <property type="match status" value="1"/>
</dbReference>
<keyword evidence="6 8" id="KW-0472">Membrane</keyword>
<evidence type="ECO:0000259" key="10">
    <source>
        <dbReference type="Pfam" id="PF00593"/>
    </source>
</evidence>